<feature type="transmembrane region" description="Helical" evidence="6">
    <location>
        <begin position="376"/>
        <end position="399"/>
    </location>
</feature>
<name>A0A2M8PD74_9CHLR</name>
<evidence type="ECO:0000256" key="5">
    <source>
        <dbReference type="ARBA" id="ARBA00023136"/>
    </source>
</evidence>
<feature type="transmembrane region" description="Helical" evidence="6">
    <location>
        <begin position="31"/>
        <end position="50"/>
    </location>
</feature>
<dbReference type="PANTHER" id="PTHR30474:SF3">
    <property type="entry name" value="PEPTIDOGLYCAN GLYCOSYLTRANSFERASE RODA"/>
    <property type="match status" value="1"/>
</dbReference>
<dbReference type="AlphaFoldDB" id="A0A2M8PD74"/>
<dbReference type="GO" id="GO:0008360">
    <property type="term" value="P:regulation of cell shape"/>
    <property type="evidence" value="ECO:0007669"/>
    <property type="project" value="UniProtKB-KW"/>
</dbReference>
<proteinExistence type="predicted"/>
<dbReference type="PANTHER" id="PTHR30474">
    <property type="entry name" value="CELL CYCLE PROTEIN"/>
    <property type="match status" value="1"/>
</dbReference>
<evidence type="ECO:0000256" key="1">
    <source>
        <dbReference type="ARBA" id="ARBA00004141"/>
    </source>
</evidence>
<feature type="transmembrane region" description="Helical" evidence="6">
    <location>
        <begin position="237"/>
        <end position="253"/>
    </location>
</feature>
<evidence type="ECO:0000256" key="4">
    <source>
        <dbReference type="ARBA" id="ARBA00022989"/>
    </source>
</evidence>
<dbReference type="GO" id="GO:0051301">
    <property type="term" value="P:cell division"/>
    <property type="evidence" value="ECO:0007669"/>
    <property type="project" value="InterPro"/>
</dbReference>
<feature type="transmembrane region" description="Helical" evidence="6">
    <location>
        <begin position="411"/>
        <end position="432"/>
    </location>
</feature>
<feature type="transmembrane region" description="Helical" evidence="6">
    <location>
        <begin position="260"/>
        <end position="279"/>
    </location>
</feature>
<dbReference type="Pfam" id="PF01098">
    <property type="entry name" value="FTSW_RODA_SPOVE"/>
    <property type="match status" value="1"/>
</dbReference>
<dbReference type="Proteomes" id="UP000229681">
    <property type="component" value="Unassembled WGS sequence"/>
</dbReference>
<keyword evidence="5 6" id="KW-0472">Membrane</keyword>
<dbReference type="InterPro" id="IPR001182">
    <property type="entry name" value="FtsW/RodA"/>
</dbReference>
<protein>
    <submittedName>
        <fullName evidence="7">Cell cycle protein</fullName>
    </submittedName>
</protein>
<reference evidence="7 8" key="1">
    <citation type="submission" date="2017-11" db="EMBL/GenBank/DDBJ databases">
        <title>Evolution of Phototrophy in the Chloroflexi Phylum Driven by Horizontal Gene Transfer.</title>
        <authorList>
            <person name="Ward L.M."/>
            <person name="Hemp J."/>
            <person name="Shih P.M."/>
            <person name="Mcglynn S.E."/>
            <person name="Fischer W."/>
        </authorList>
    </citation>
    <scope>NUCLEOTIDE SEQUENCE [LARGE SCALE GENOMIC DNA]</scope>
    <source>
        <strain evidence="7">JP3_13</strain>
    </source>
</reference>
<feature type="transmembrane region" description="Helical" evidence="6">
    <location>
        <begin position="113"/>
        <end position="129"/>
    </location>
</feature>
<feature type="transmembrane region" description="Helical" evidence="6">
    <location>
        <begin position="84"/>
        <end position="101"/>
    </location>
</feature>
<evidence type="ECO:0000313" key="8">
    <source>
        <dbReference type="Proteomes" id="UP000229681"/>
    </source>
</evidence>
<dbReference type="EMBL" id="PGTM01000147">
    <property type="protein sequence ID" value="PJF35502.1"/>
    <property type="molecule type" value="Genomic_DNA"/>
</dbReference>
<comment type="subcellular location">
    <subcellularLocation>
        <location evidence="1">Membrane</location>
        <topology evidence="1">Multi-pass membrane protein</topology>
    </subcellularLocation>
</comment>
<keyword evidence="3" id="KW-0133">Cell shape</keyword>
<dbReference type="GO" id="GO:0005886">
    <property type="term" value="C:plasma membrane"/>
    <property type="evidence" value="ECO:0007669"/>
    <property type="project" value="TreeGrafter"/>
</dbReference>
<evidence type="ECO:0000256" key="3">
    <source>
        <dbReference type="ARBA" id="ARBA00022960"/>
    </source>
</evidence>
<feature type="transmembrane region" description="Helical" evidence="6">
    <location>
        <begin position="344"/>
        <end position="364"/>
    </location>
</feature>
<dbReference type="GO" id="GO:0015648">
    <property type="term" value="F:lipid-linked peptidoglycan transporter activity"/>
    <property type="evidence" value="ECO:0007669"/>
    <property type="project" value="TreeGrafter"/>
</dbReference>
<evidence type="ECO:0000256" key="2">
    <source>
        <dbReference type="ARBA" id="ARBA00022692"/>
    </source>
</evidence>
<gene>
    <name evidence="7" type="ORF">CUN49_10245</name>
</gene>
<feature type="transmembrane region" description="Helical" evidence="6">
    <location>
        <begin position="141"/>
        <end position="162"/>
    </location>
</feature>
<feature type="transmembrane region" description="Helical" evidence="6">
    <location>
        <begin position="212"/>
        <end position="231"/>
    </location>
</feature>
<evidence type="ECO:0000313" key="7">
    <source>
        <dbReference type="EMBL" id="PJF35502.1"/>
    </source>
</evidence>
<feature type="transmembrane region" description="Helical" evidence="6">
    <location>
        <begin position="56"/>
        <end position="75"/>
    </location>
</feature>
<comment type="caution">
    <text evidence="7">The sequence shown here is derived from an EMBL/GenBank/DDBJ whole genome shotgun (WGS) entry which is preliminary data.</text>
</comment>
<evidence type="ECO:0000256" key="6">
    <source>
        <dbReference type="SAM" id="Phobius"/>
    </source>
</evidence>
<keyword evidence="4 6" id="KW-1133">Transmembrane helix</keyword>
<keyword evidence="2 6" id="KW-0812">Transmembrane</keyword>
<accession>A0A2M8PD74</accession>
<organism evidence="7 8">
    <name type="scientific">Candidatus Thermofonsia Clade 1 bacterium</name>
    <dbReference type="NCBI Taxonomy" id="2364210"/>
    <lineage>
        <taxon>Bacteria</taxon>
        <taxon>Bacillati</taxon>
        <taxon>Chloroflexota</taxon>
        <taxon>Candidatus Thermofontia</taxon>
        <taxon>Candidatus Thermofonsia Clade 1</taxon>
    </lineage>
</organism>
<sequence length="436" mass="47999">METASLQAEPRTALKSHQQEVAWQSQRRERFLLSLASAFMLLTALSLSLAQGGALIALWYATVWLVCAFGVHVALNRWLPRRDPFLLPLALLLTGWGLLQIERVAPNFAVRQATWLVVACLALVGLTRLPVNLRWLSRYRYLWLITGLALLLLTIFFGRNPSGDGPRLWLGLFDIYFQPSELLKLLLIAFFASYLADHRALLNLPSHNRLSLALRFLSPLLLMWGACVAILLWQRDLGTAMLFFITFVTLLYLATGRIAYALSGLMLLLAAGAFAYYAVDLVRLRVDIWLDPWRDPQGNAFQIVRSLTAFAAGGIFGQGIGQGSPSYVPVVHSDFIFAAIGEEWGMIGALAVIASFATIALRGLRLAILVQHRVFRAYLAAGLSVVLATQSLLIMGGVLKVIPLTGVTLPFMSYGGSSLLISFIMIGLLLVISAES</sequence>
<dbReference type="GO" id="GO:0032153">
    <property type="term" value="C:cell division site"/>
    <property type="evidence" value="ECO:0007669"/>
    <property type="project" value="TreeGrafter"/>
</dbReference>